<dbReference type="EC" id="3.1.26.4" evidence="3"/>
<dbReference type="GO" id="GO:0043137">
    <property type="term" value="P:DNA replication, removal of RNA primer"/>
    <property type="evidence" value="ECO:0007669"/>
    <property type="project" value="TreeGrafter"/>
</dbReference>
<dbReference type="PROSITE" id="PS50879">
    <property type="entry name" value="RNASE_H_1"/>
    <property type="match status" value="1"/>
</dbReference>
<keyword evidence="6" id="KW-0255">Endonuclease</keyword>
<evidence type="ECO:0000256" key="7">
    <source>
        <dbReference type="ARBA" id="ARBA00022801"/>
    </source>
</evidence>
<evidence type="ECO:0000256" key="1">
    <source>
        <dbReference type="ARBA" id="ARBA00000077"/>
    </source>
</evidence>
<dbReference type="InterPro" id="IPR036397">
    <property type="entry name" value="RNaseH_sf"/>
</dbReference>
<dbReference type="SUPFAM" id="SSF53098">
    <property type="entry name" value="Ribonuclease H-like"/>
    <property type="match status" value="1"/>
</dbReference>
<reference evidence="10" key="1">
    <citation type="submission" date="2014-04" db="EMBL/GenBank/DDBJ databases">
        <title>Evolutionary Origins and Diversification of the Mycorrhizal Mutualists.</title>
        <authorList>
            <consortium name="DOE Joint Genome Institute"/>
            <consortium name="Mycorrhizal Genomics Consortium"/>
            <person name="Kohler A."/>
            <person name="Kuo A."/>
            <person name="Nagy L.G."/>
            <person name="Floudas D."/>
            <person name="Copeland A."/>
            <person name="Barry K.W."/>
            <person name="Cichocki N."/>
            <person name="Veneault-Fourrey C."/>
            <person name="LaButti K."/>
            <person name="Lindquist E.A."/>
            <person name="Lipzen A."/>
            <person name="Lundell T."/>
            <person name="Morin E."/>
            <person name="Murat C."/>
            <person name="Riley R."/>
            <person name="Ohm R."/>
            <person name="Sun H."/>
            <person name="Tunlid A."/>
            <person name="Henrissat B."/>
            <person name="Grigoriev I.V."/>
            <person name="Hibbett D.S."/>
            <person name="Martin F."/>
        </authorList>
    </citation>
    <scope>NUCLEOTIDE SEQUENCE [LARGE SCALE GENOMIC DNA]</scope>
    <source>
        <strain evidence="10">FD-334 SS-4</strain>
    </source>
</reference>
<dbReference type="GO" id="GO:0004523">
    <property type="term" value="F:RNA-DNA hybrid ribonuclease activity"/>
    <property type="evidence" value="ECO:0007669"/>
    <property type="project" value="UniProtKB-EC"/>
</dbReference>
<evidence type="ECO:0000259" key="8">
    <source>
        <dbReference type="PROSITE" id="PS50879"/>
    </source>
</evidence>
<proteinExistence type="inferred from homology"/>
<evidence type="ECO:0000256" key="2">
    <source>
        <dbReference type="ARBA" id="ARBA00005300"/>
    </source>
</evidence>
<dbReference type="GO" id="GO:0003676">
    <property type="term" value="F:nucleic acid binding"/>
    <property type="evidence" value="ECO:0007669"/>
    <property type="project" value="InterPro"/>
</dbReference>
<evidence type="ECO:0000313" key="9">
    <source>
        <dbReference type="EMBL" id="KJA21662.1"/>
    </source>
</evidence>
<evidence type="ECO:0000256" key="4">
    <source>
        <dbReference type="ARBA" id="ARBA00022722"/>
    </source>
</evidence>
<dbReference type="GO" id="GO:0046872">
    <property type="term" value="F:metal ion binding"/>
    <property type="evidence" value="ECO:0007669"/>
    <property type="project" value="UniProtKB-KW"/>
</dbReference>
<gene>
    <name evidence="9" type="ORF">HYPSUDRAFT_55369</name>
</gene>
<keyword evidence="7" id="KW-0378">Hydrolase</keyword>
<dbReference type="InterPro" id="IPR012337">
    <property type="entry name" value="RNaseH-like_sf"/>
</dbReference>
<evidence type="ECO:0000256" key="5">
    <source>
        <dbReference type="ARBA" id="ARBA00022723"/>
    </source>
</evidence>
<evidence type="ECO:0000256" key="6">
    <source>
        <dbReference type="ARBA" id="ARBA00022759"/>
    </source>
</evidence>
<dbReference type="InterPro" id="IPR002156">
    <property type="entry name" value="RNaseH_domain"/>
</dbReference>
<keyword evidence="4" id="KW-0540">Nuclease</keyword>
<dbReference type="STRING" id="945553.A0A0D2L4E0"/>
<dbReference type="AlphaFoldDB" id="A0A0D2L4E0"/>
<evidence type="ECO:0000313" key="10">
    <source>
        <dbReference type="Proteomes" id="UP000054270"/>
    </source>
</evidence>
<dbReference type="PANTHER" id="PTHR10642:SF26">
    <property type="entry name" value="RIBONUCLEASE H1"/>
    <property type="match status" value="1"/>
</dbReference>
<dbReference type="PANTHER" id="PTHR10642">
    <property type="entry name" value="RIBONUCLEASE H1"/>
    <property type="match status" value="1"/>
</dbReference>
<evidence type="ECO:0000256" key="3">
    <source>
        <dbReference type="ARBA" id="ARBA00012180"/>
    </source>
</evidence>
<comment type="similarity">
    <text evidence="2">Belongs to the RNase H family.</text>
</comment>
<dbReference type="InterPro" id="IPR050092">
    <property type="entry name" value="RNase_H"/>
</dbReference>
<name>A0A0D2L4E0_HYPSF</name>
<protein>
    <recommendedName>
        <fullName evidence="3">ribonuclease H</fullName>
        <ecNumber evidence="3">3.1.26.4</ecNumber>
    </recommendedName>
</protein>
<organism evidence="9 10">
    <name type="scientific">Hypholoma sublateritium (strain FD-334 SS-4)</name>
    <dbReference type="NCBI Taxonomy" id="945553"/>
    <lineage>
        <taxon>Eukaryota</taxon>
        <taxon>Fungi</taxon>
        <taxon>Dikarya</taxon>
        <taxon>Basidiomycota</taxon>
        <taxon>Agaricomycotina</taxon>
        <taxon>Agaricomycetes</taxon>
        <taxon>Agaricomycetidae</taxon>
        <taxon>Agaricales</taxon>
        <taxon>Agaricineae</taxon>
        <taxon>Strophariaceae</taxon>
        <taxon>Hypholoma</taxon>
    </lineage>
</organism>
<dbReference type="Pfam" id="PF00075">
    <property type="entry name" value="RNase_H"/>
    <property type="match status" value="1"/>
</dbReference>
<feature type="domain" description="RNase H type-1" evidence="8">
    <location>
        <begin position="89"/>
        <end position="241"/>
    </location>
</feature>
<comment type="catalytic activity">
    <reaction evidence="1">
        <text>Endonucleolytic cleavage to 5'-phosphomonoester.</text>
        <dbReference type="EC" id="3.1.26.4"/>
    </reaction>
</comment>
<dbReference type="OMA" id="LIPRELN"/>
<sequence>MDDMDGYVSMRVFGNIDPKVEPLPDYPRMGMPTTFSSIRAGPPVVFTPNSRLFPASTTKGPLSVFSPMINGCSFPGPRWVLLDPAPRAPQHAVLIFADGAAPDNGGPDVRAGCGIVVRPDGKCAVSFALERVGAAPLTSNRAELRAVHAALGLRVWVGEGFGKVVVATDSEYVVRGANEWVVRWQASGWKNSAGRAVANKDLWLMLFAAIEKLEADGMVVQFYLIQRKFNLADKLAKEGAEETDVPTGWVKIAAAAM</sequence>
<dbReference type="OrthoDB" id="407198at2759"/>
<dbReference type="Proteomes" id="UP000054270">
    <property type="component" value="Unassembled WGS sequence"/>
</dbReference>
<accession>A0A0D2L4E0</accession>
<dbReference type="Gene3D" id="3.30.420.10">
    <property type="entry name" value="Ribonuclease H-like superfamily/Ribonuclease H"/>
    <property type="match status" value="1"/>
</dbReference>
<keyword evidence="5" id="KW-0479">Metal-binding</keyword>
<dbReference type="EMBL" id="KN817556">
    <property type="protein sequence ID" value="KJA21662.1"/>
    <property type="molecule type" value="Genomic_DNA"/>
</dbReference>
<dbReference type="CDD" id="cd13934">
    <property type="entry name" value="RNase_H_Dikarya_like"/>
    <property type="match status" value="1"/>
</dbReference>
<keyword evidence="10" id="KW-1185">Reference proteome</keyword>